<accession>A0A9P5Y339</accession>
<evidence type="ECO:0000313" key="2">
    <source>
        <dbReference type="EMBL" id="KAF9460426.1"/>
    </source>
</evidence>
<feature type="transmembrane region" description="Helical" evidence="1">
    <location>
        <begin position="604"/>
        <end position="631"/>
    </location>
</feature>
<dbReference type="OrthoDB" id="2369382at2759"/>
<reference evidence="2" key="1">
    <citation type="submission" date="2020-11" db="EMBL/GenBank/DDBJ databases">
        <authorList>
            <consortium name="DOE Joint Genome Institute"/>
            <person name="Ahrendt S."/>
            <person name="Riley R."/>
            <person name="Andreopoulos W."/>
            <person name="Labutti K."/>
            <person name="Pangilinan J."/>
            <person name="Ruiz-Duenas F.J."/>
            <person name="Barrasa J.M."/>
            <person name="Sanchez-Garcia M."/>
            <person name="Camarero S."/>
            <person name="Miyauchi S."/>
            <person name="Serrano A."/>
            <person name="Linde D."/>
            <person name="Babiker R."/>
            <person name="Drula E."/>
            <person name="Ayuso-Fernandez I."/>
            <person name="Pacheco R."/>
            <person name="Padilla G."/>
            <person name="Ferreira P."/>
            <person name="Barriuso J."/>
            <person name="Kellner H."/>
            <person name="Castanera R."/>
            <person name="Alfaro M."/>
            <person name="Ramirez L."/>
            <person name="Pisabarro A.G."/>
            <person name="Kuo A."/>
            <person name="Tritt A."/>
            <person name="Lipzen A."/>
            <person name="He G."/>
            <person name="Yan M."/>
            <person name="Ng V."/>
            <person name="Cullen D."/>
            <person name="Martin F."/>
            <person name="Rosso M.-N."/>
            <person name="Henrissat B."/>
            <person name="Hibbett D."/>
            <person name="Martinez A.T."/>
            <person name="Grigoriev I.V."/>
        </authorList>
    </citation>
    <scope>NUCLEOTIDE SEQUENCE</scope>
    <source>
        <strain evidence="2">CBS 247.69</strain>
    </source>
</reference>
<comment type="caution">
    <text evidence="2">The sequence shown here is derived from an EMBL/GenBank/DDBJ whole genome shotgun (WGS) entry which is preliminary data.</text>
</comment>
<proteinExistence type="predicted"/>
<keyword evidence="1" id="KW-1133">Transmembrane helix</keyword>
<keyword evidence="1" id="KW-0812">Transmembrane</keyword>
<keyword evidence="3" id="KW-1185">Reference proteome</keyword>
<feature type="transmembrane region" description="Helical" evidence="1">
    <location>
        <begin position="16"/>
        <end position="40"/>
    </location>
</feature>
<dbReference type="Proteomes" id="UP000807353">
    <property type="component" value="Unassembled WGS sequence"/>
</dbReference>
<keyword evidence="1" id="KW-0472">Membrane</keyword>
<organism evidence="2 3">
    <name type="scientific">Collybia nuda</name>
    <dbReference type="NCBI Taxonomy" id="64659"/>
    <lineage>
        <taxon>Eukaryota</taxon>
        <taxon>Fungi</taxon>
        <taxon>Dikarya</taxon>
        <taxon>Basidiomycota</taxon>
        <taxon>Agaricomycotina</taxon>
        <taxon>Agaricomycetes</taxon>
        <taxon>Agaricomycetidae</taxon>
        <taxon>Agaricales</taxon>
        <taxon>Tricholomatineae</taxon>
        <taxon>Clitocybaceae</taxon>
        <taxon>Collybia</taxon>
    </lineage>
</organism>
<feature type="transmembrane region" description="Helical" evidence="1">
    <location>
        <begin position="82"/>
        <end position="101"/>
    </location>
</feature>
<sequence>MSIVITGITVPEAATIINVIIAALQYSLGLALVALLLYLLPASNSANSWSVAARQVHTSLWPIILRCAPSNASFRIDFFSKLSLISALLVAICGIVTPLGLKQGPMVPSKYRAVDASFIEDTSPLGLATSPRQDFKYGRYCGGLDRVVCPGNTPDTINSTDISPSILEIFSSTPHGPFNMQFRRFYITRDNNLPVTKAQIGVVESMVLRDGIFAAAGLMIDMSDSPGVGFLNHTAPLSKEGAAWSQETLWLEPVTTCVNTNLTIDYVLTEDFNIFRIPDFNLTDRGGFVNLTRERPTISFDGQNINLYEHAYSGAAYSSSYAMKAFKNMTREESYIGKAYPLNSTSASFRVGEMSTMNLAYLSNVTLSQSDIQMACIGYGGGDVSSLSNVAVHCGLFAGPARRTDGGDERVPSIDSRWSQTLHVCASATRASIQTVTFTSNSTRDLGKLQIVRKPSNNPVLWAMENTNMTIGNLNPFWGRVMDKYESDSSLSTVRSNALYLPAGTVDIIGAVLSGQPSTVPGAAWSQVYTASTNLDDLDYSGKSNYAVLTKWQSLLAGNPELGHAQIRNRIWTDIVANSLVGLETHPKLIAATLRPSVGYDLRYGIPLLIAFIIWVPSCVASVLVLLLGLLKVSHIRNIINHTAVGRLALGHSALTTENSAGPAKDSEPVYPSESEWQKTTGKTIISFRPIVDVQQTGNEVLYSGLAERPRDFEQ</sequence>
<name>A0A9P5Y339_9AGAR</name>
<gene>
    <name evidence="2" type="ORF">BDZ94DRAFT_933132</name>
</gene>
<dbReference type="EMBL" id="MU150299">
    <property type="protein sequence ID" value="KAF9460426.1"/>
    <property type="molecule type" value="Genomic_DNA"/>
</dbReference>
<protein>
    <submittedName>
        <fullName evidence="2">Uncharacterized protein</fullName>
    </submittedName>
</protein>
<evidence type="ECO:0000313" key="3">
    <source>
        <dbReference type="Proteomes" id="UP000807353"/>
    </source>
</evidence>
<dbReference type="AlphaFoldDB" id="A0A9P5Y339"/>
<evidence type="ECO:0000256" key="1">
    <source>
        <dbReference type="SAM" id="Phobius"/>
    </source>
</evidence>